<keyword evidence="2" id="KW-1185">Reference proteome</keyword>
<dbReference type="Proteomes" id="UP000019184">
    <property type="component" value="Unassembled WGS sequence"/>
</dbReference>
<evidence type="ECO:0000313" key="1">
    <source>
        <dbReference type="EMBL" id="CDH47022.1"/>
    </source>
</evidence>
<accession>A0A7U7GEU8</accession>
<proteinExistence type="predicted"/>
<name>A0A7U7GEU8_9GAMM</name>
<dbReference type="AlphaFoldDB" id="A0A7U7GEU8"/>
<gene>
    <name evidence="1" type="ORF">BN874_70006</name>
</gene>
<evidence type="ECO:0000313" key="2">
    <source>
        <dbReference type="Proteomes" id="UP000019184"/>
    </source>
</evidence>
<protein>
    <submittedName>
        <fullName evidence="1">Uncharacterized protein</fullName>
    </submittedName>
</protein>
<sequence length="100" mass="10565">MRAAKSVKNNSDSECGLAFTFLTVGPKPSRSTTVSTTTAHTGSDVKYQRGNEDMAAIKNNQSVFVIVTSARLTYANMAISIVMLPETPMGHAPTPPCASS</sequence>
<organism evidence="1 2">
    <name type="scientific">Candidatus Contendobacter odensis Run_B_J11</name>
    <dbReference type="NCBI Taxonomy" id="1400861"/>
    <lineage>
        <taxon>Bacteria</taxon>
        <taxon>Pseudomonadati</taxon>
        <taxon>Pseudomonadota</taxon>
        <taxon>Gammaproteobacteria</taxon>
        <taxon>Candidatus Competibacteraceae</taxon>
        <taxon>Candidatus Contendibacter</taxon>
    </lineage>
</organism>
<comment type="caution">
    <text evidence="1">The sequence shown here is derived from an EMBL/GenBank/DDBJ whole genome shotgun (WGS) entry which is preliminary data.</text>
</comment>
<dbReference type="EMBL" id="CBTK010000287">
    <property type="protein sequence ID" value="CDH47022.1"/>
    <property type="molecule type" value="Genomic_DNA"/>
</dbReference>
<reference evidence="1 2" key="1">
    <citation type="journal article" date="2014" name="ISME J.">
        <title>Candidatus Competibacter-lineage genomes retrieved from metagenomes reveal functional metabolic diversity.</title>
        <authorList>
            <person name="McIlroy S.J."/>
            <person name="Albertsen M."/>
            <person name="Andresen E.K."/>
            <person name="Saunders A.M."/>
            <person name="Kristiansen R."/>
            <person name="Stokholm-Bjerregaard M."/>
            <person name="Nielsen K.L."/>
            <person name="Nielsen P.H."/>
        </authorList>
    </citation>
    <scope>NUCLEOTIDE SEQUENCE [LARGE SCALE GENOMIC DNA]</scope>
    <source>
        <strain evidence="1 2">Run_B_J11</strain>
    </source>
</reference>